<dbReference type="CDD" id="cd00082">
    <property type="entry name" value="HisKA"/>
    <property type="match status" value="1"/>
</dbReference>
<evidence type="ECO:0000256" key="8">
    <source>
        <dbReference type="ARBA" id="ARBA00023136"/>
    </source>
</evidence>
<keyword evidence="5" id="KW-0808">Transferase</keyword>
<dbReference type="GO" id="GO:0016036">
    <property type="term" value="P:cellular response to phosphate starvation"/>
    <property type="evidence" value="ECO:0007669"/>
    <property type="project" value="TreeGrafter"/>
</dbReference>
<dbReference type="PANTHER" id="PTHR45453">
    <property type="entry name" value="PHOSPHATE REGULON SENSOR PROTEIN PHOR"/>
    <property type="match status" value="1"/>
</dbReference>
<evidence type="ECO:0000256" key="9">
    <source>
        <dbReference type="SAM" id="Coils"/>
    </source>
</evidence>
<dbReference type="Gene3D" id="6.10.340.10">
    <property type="match status" value="1"/>
</dbReference>
<dbReference type="PROSITE" id="PS50109">
    <property type="entry name" value="HIS_KIN"/>
    <property type="match status" value="1"/>
</dbReference>
<dbReference type="Gene3D" id="1.10.287.130">
    <property type="match status" value="1"/>
</dbReference>
<dbReference type="SUPFAM" id="SSF55874">
    <property type="entry name" value="ATPase domain of HSP90 chaperone/DNA topoisomerase II/histidine kinase"/>
    <property type="match status" value="1"/>
</dbReference>
<dbReference type="PROSITE" id="PS50885">
    <property type="entry name" value="HAMP"/>
    <property type="match status" value="1"/>
</dbReference>
<evidence type="ECO:0000259" key="11">
    <source>
        <dbReference type="PROSITE" id="PS50109"/>
    </source>
</evidence>
<accession>W6RZ75</accession>
<feature type="transmembrane region" description="Helical" evidence="10">
    <location>
        <begin position="156"/>
        <end position="175"/>
    </location>
</feature>
<dbReference type="InterPro" id="IPR003594">
    <property type="entry name" value="HATPase_dom"/>
</dbReference>
<dbReference type="InterPro" id="IPR005467">
    <property type="entry name" value="His_kinase_dom"/>
</dbReference>
<dbReference type="FunFam" id="3.30.565.10:FF:000006">
    <property type="entry name" value="Sensor histidine kinase WalK"/>
    <property type="match status" value="1"/>
</dbReference>
<dbReference type="PATRIC" id="fig|1216932.3.peg.149"/>
<evidence type="ECO:0000256" key="5">
    <source>
        <dbReference type="ARBA" id="ARBA00022679"/>
    </source>
</evidence>
<dbReference type="Pfam" id="PF00512">
    <property type="entry name" value="HisKA"/>
    <property type="match status" value="1"/>
</dbReference>
<keyword evidence="6 13" id="KW-0418">Kinase</keyword>
<evidence type="ECO:0000313" key="13">
    <source>
        <dbReference type="EMBL" id="CDM67342.1"/>
    </source>
</evidence>
<sequence length="470" mass="54003">MTSSIFLGITIFNVLLQWLFFEGYYNHQKKNSLEKQVQSFKSEYEDQYTDIDLMQMMREYQQKYSITIAVVDKNGSYTMPSTQVPRVDNERLQLIRNIVIWFQDDPVGNRFIKESKESKYELNTLAYVTTGENDEYIIGITSLEQVNEASGISLQLNLYFAIISVVILTVISVLYSNTISKPLIKINRVAKKIAKLDFSEKCVVERNDEIGSLSESINIMSNNLEEALMSLRRANVKLKEDIEKERQLEKMRKEFIADVSHELKTPIALIKGYAEGIQDDVLDKEEAVKIIIDESDKMTKLVMDMINLSQLENGTFKMKKERFNLSQTIKAVADKSKALCYDRKITVKEKIDENLYVYGDNVRLEQVLLNYLSNGIRHCYDEGEIIVTATRKDNDVLVEVENTGNHIDDSDIEKIWEKFYKVDKGRKRDGSTGLGLSITKNIINVHGGNVAVENTEKGVKFSFIIPYSNK</sequence>
<dbReference type="InterPro" id="IPR003660">
    <property type="entry name" value="HAMP_dom"/>
</dbReference>
<evidence type="ECO:0000259" key="12">
    <source>
        <dbReference type="PROSITE" id="PS50885"/>
    </source>
</evidence>
<dbReference type="SMART" id="SM00387">
    <property type="entry name" value="HATPase_c"/>
    <property type="match status" value="1"/>
</dbReference>
<feature type="coiled-coil region" evidence="9">
    <location>
        <begin position="221"/>
        <end position="251"/>
    </location>
</feature>
<dbReference type="SUPFAM" id="SSF158472">
    <property type="entry name" value="HAMP domain-like"/>
    <property type="match status" value="1"/>
</dbReference>
<protein>
    <recommendedName>
        <fullName evidence="3">histidine kinase</fullName>
        <ecNumber evidence="3">2.7.13.3</ecNumber>
    </recommendedName>
</protein>
<dbReference type="KEGG" id="clt:CM240_0168"/>
<dbReference type="InterPro" id="IPR036890">
    <property type="entry name" value="HATPase_C_sf"/>
</dbReference>
<dbReference type="eggNOG" id="COG5002">
    <property type="taxonomic scope" value="Bacteria"/>
</dbReference>
<dbReference type="HOGENOM" id="CLU_000445_89_6_9"/>
<keyword evidence="10" id="KW-0812">Transmembrane</keyword>
<dbReference type="InterPro" id="IPR036097">
    <property type="entry name" value="HisK_dim/P_sf"/>
</dbReference>
<evidence type="ECO:0000256" key="4">
    <source>
        <dbReference type="ARBA" id="ARBA00022553"/>
    </source>
</evidence>
<evidence type="ECO:0000256" key="1">
    <source>
        <dbReference type="ARBA" id="ARBA00000085"/>
    </source>
</evidence>
<keyword evidence="10" id="KW-1133">Transmembrane helix</keyword>
<dbReference type="PRINTS" id="PR00344">
    <property type="entry name" value="BCTRLSENSOR"/>
</dbReference>
<evidence type="ECO:0000256" key="10">
    <source>
        <dbReference type="SAM" id="Phobius"/>
    </source>
</evidence>
<evidence type="ECO:0000313" key="14">
    <source>
        <dbReference type="Proteomes" id="UP000019426"/>
    </source>
</evidence>
<keyword evidence="8 10" id="KW-0472">Membrane</keyword>
<dbReference type="AlphaFoldDB" id="W6RZ75"/>
<evidence type="ECO:0000256" key="6">
    <source>
        <dbReference type="ARBA" id="ARBA00022777"/>
    </source>
</evidence>
<dbReference type="CDD" id="cd00075">
    <property type="entry name" value="HATPase"/>
    <property type="match status" value="1"/>
</dbReference>
<dbReference type="SMART" id="SM00388">
    <property type="entry name" value="HisKA"/>
    <property type="match status" value="1"/>
</dbReference>
<dbReference type="STRING" id="1216932.CM240_0168"/>
<dbReference type="Gene3D" id="3.30.565.10">
    <property type="entry name" value="Histidine kinase-like ATPase, C-terminal domain"/>
    <property type="match status" value="1"/>
</dbReference>
<dbReference type="InterPro" id="IPR050351">
    <property type="entry name" value="BphY/WalK/GraS-like"/>
</dbReference>
<feature type="domain" description="HAMP" evidence="12">
    <location>
        <begin position="177"/>
        <end position="229"/>
    </location>
</feature>
<feature type="transmembrane region" description="Helical" evidence="10">
    <location>
        <begin position="6"/>
        <end position="25"/>
    </location>
</feature>
<dbReference type="GO" id="GO:0000155">
    <property type="term" value="F:phosphorelay sensor kinase activity"/>
    <property type="evidence" value="ECO:0007669"/>
    <property type="project" value="InterPro"/>
</dbReference>
<name>W6RZ75_9CLOT</name>
<gene>
    <name evidence="13" type="ORF">CM240_0168</name>
</gene>
<evidence type="ECO:0000256" key="7">
    <source>
        <dbReference type="ARBA" id="ARBA00023012"/>
    </source>
</evidence>
<dbReference type="Pfam" id="PF00672">
    <property type="entry name" value="HAMP"/>
    <property type="match status" value="1"/>
</dbReference>
<dbReference type="SUPFAM" id="SSF47384">
    <property type="entry name" value="Homodimeric domain of signal transducing histidine kinase"/>
    <property type="match status" value="1"/>
</dbReference>
<dbReference type="GO" id="GO:0005886">
    <property type="term" value="C:plasma membrane"/>
    <property type="evidence" value="ECO:0007669"/>
    <property type="project" value="TreeGrafter"/>
</dbReference>
<dbReference type="InterPro" id="IPR003661">
    <property type="entry name" value="HisK_dim/P_dom"/>
</dbReference>
<reference evidence="13 14" key="1">
    <citation type="submission" date="2013-11" db="EMBL/GenBank/DDBJ databases">
        <title>Complete genome sequence of Clostridum sp. M2/40.</title>
        <authorList>
            <person name="Wibberg D."/>
            <person name="Puehler A."/>
            <person name="Schlueter A."/>
        </authorList>
    </citation>
    <scope>NUCLEOTIDE SEQUENCE [LARGE SCALE GENOMIC DNA]</scope>
    <source>
        <strain evidence="14">M2/40</strain>
    </source>
</reference>
<dbReference type="CDD" id="cd06225">
    <property type="entry name" value="HAMP"/>
    <property type="match status" value="1"/>
</dbReference>
<feature type="domain" description="Histidine kinase" evidence="11">
    <location>
        <begin position="258"/>
        <end position="469"/>
    </location>
</feature>
<dbReference type="GO" id="GO:0004721">
    <property type="term" value="F:phosphoprotein phosphatase activity"/>
    <property type="evidence" value="ECO:0007669"/>
    <property type="project" value="TreeGrafter"/>
</dbReference>
<keyword evidence="9" id="KW-0175">Coiled coil</keyword>
<organism evidence="13 14">
    <name type="scientific">Clostridium bornimense</name>
    <dbReference type="NCBI Taxonomy" id="1216932"/>
    <lineage>
        <taxon>Bacteria</taxon>
        <taxon>Bacillati</taxon>
        <taxon>Bacillota</taxon>
        <taxon>Clostridia</taxon>
        <taxon>Eubacteriales</taxon>
        <taxon>Clostridiaceae</taxon>
        <taxon>Clostridium</taxon>
    </lineage>
</organism>
<dbReference type="EC" id="2.7.13.3" evidence="3"/>
<dbReference type="InterPro" id="IPR004358">
    <property type="entry name" value="Sig_transdc_His_kin-like_C"/>
</dbReference>
<comment type="subcellular location">
    <subcellularLocation>
        <location evidence="2">Membrane</location>
    </subcellularLocation>
</comment>
<keyword evidence="4" id="KW-0597">Phosphoprotein</keyword>
<keyword evidence="14" id="KW-1185">Reference proteome</keyword>
<dbReference type="FunFam" id="1.10.287.130:FF:000001">
    <property type="entry name" value="Two-component sensor histidine kinase"/>
    <property type="match status" value="1"/>
</dbReference>
<dbReference type="EMBL" id="HG917868">
    <property type="protein sequence ID" value="CDM67342.1"/>
    <property type="molecule type" value="Genomic_DNA"/>
</dbReference>
<dbReference type="PANTHER" id="PTHR45453:SF3">
    <property type="entry name" value="HISTIDINE KINASE"/>
    <property type="match status" value="1"/>
</dbReference>
<evidence type="ECO:0000256" key="2">
    <source>
        <dbReference type="ARBA" id="ARBA00004370"/>
    </source>
</evidence>
<dbReference type="SMART" id="SM00304">
    <property type="entry name" value="HAMP"/>
    <property type="match status" value="1"/>
</dbReference>
<comment type="catalytic activity">
    <reaction evidence="1">
        <text>ATP + protein L-histidine = ADP + protein N-phospho-L-histidine.</text>
        <dbReference type="EC" id="2.7.13.3"/>
    </reaction>
</comment>
<dbReference type="Pfam" id="PF02518">
    <property type="entry name" value="HATPase_c"/>
    <property type="match status" value="1"/>
</dbReference>
<evidence type="ECO:0000256" key="3">
    <source>
        <dbReference type="ARBA" id="ARBA00012438"/>
    </source>
</evidence>
<keyword evidence="7" id="KW-0902">Two-component regulatory system</keyword>
<dbReference type="Proteomes" id="UP000019426">
    <property type="component" value="Chromosome M2/40_rep1"/>
</dbReference>
<proteinExistence type="predicted"/>